<dbReference type="Pfam" id="PF12796">
    <property type="entry name" value="Ank_2"/>
    <property type="match status" value="5"/>
</dbReference>
<feature type="repeat" description="ANK" evidence="3">
    <location>
        <begin position="1326"/>
        <end position="1358"/>
    </location>
</feature>
<feature type="repeat" description="ANK" evidence="3">
    <location>
        <begin position="848"/>
        <end position="880"/>
    </location>
</feature>
<dbReference type="InterPro" id="IPR031359">
    <property type="entry name" value="NACHT_N"/>
</dbReference>
<name>A0A443I3Q7_BYSSP</name>
<dbReference type="SUPFAM" id="SSF48403">
    <property type="entry name" value="Ankyrin repeat"/>
    <property type="match status" value="4"/>
</dbReference>
<dbReference type="Gene3D" id="1.25.40.20">
    <property type="entry name" value="Ankyrin repeat-containing domain"/>
    <property type="match status" value="7"/>
</dbReference>
<feature type="repeat" description="ANK" evidence="3">
    <location>
        <begin position="1191"/>
        <end position="1223"/>
    </location>
</feature>
<protein>
    <submittedName>
        <fullName evidence="7">Ankyrin repeat-containing domain protein</fullName>
    </submittedName>
</protein>
<dbReference type="STRING" id="264951.A0A443I3Q7"/>
<dbReference type="InterPro" id="IPR036770">
    <property type="entry name" value="Ankyrin_rpt-contain_sf"/>
</dbReference>
<dbReference type="InterPro" id="IPR056884">
    <property type="entry name" value="NPHP3-like_N"/>
</dbReference>
<dbReference type="PANTHER" id="PTHR24198">
    <property type="entry name" value="ANKYRIN REPEAT AND PROTEIN KINASE DOMAIN-CONTAINING PROTEIN"/>
    <property type="match status" value="1"/>
</dbReference>
<dbReference type="Gene3D" id="3.40.50.300">
    <property type="entry name" value="P-loop containing nucleotide triphosphate hydrolases"/>
    <property type="match status" value="1"/>
</dbReference>
<evidence type="ECO:0000259" key="6">
    <source>
        <dbReference type="Pfam" id="PF24883"/>
    </source>
</evidence>
<reference evidence="7 8" key="1">
    <citation type="journal article" date="2018" name="Front. Microbiol.">
        <title>Genomic and genetic insights into a cosmopolitan fungus, Paecilomyces variotii (Eurotiales).</title>
        <authorList>
            <person name="Urquhart A.S."/>
            <person name="Mondo S.J."/>
            <person name="Makela M.R."/>
            <person name="Hane J.K."/>
            <person name="Wiebenga A."/>
            <person name="He G."/>
            <person name="Mihaltcheva S."/>
            <person name="Pangilinan J."/>
            <person name="Lipzen A."/>
            <person name="Barry K."/>
            <person name="de Vries R.P."/>
            <person name="Grigoriev I.V."/>
            <person name="Idnurm A."/>
        </authorList>
    </citation>
    <scope>NUCLEOTIDE SEQUENCE [LARGE SCALE GENOMIC DNA]</scope>
    <source>
        <strain evidence="7 8">CBS 101075</strain>
    </source>
</reference>
<dbReference type="PROSITE" id="PS50088">
    <property type="entry name" value="ANK_REPEAT"/>
    <property type="match status" value="14"/>
</dbReference>
<dbReference type="Pfam" id="PF17100">
    <property type="entry name" value="NACHT_N"/>
    <property type="match status" value="1"/>
</dbReference>
<feature type="repeat" description="ANK" evidence="3">
    <location>
        <begin position="1222"/>
        <end position="1254"/>
    </location>
</feature>
<dbReference type="Pfam" id="PF22939">
    <property type="entry name" value="WHD_GPIID"/>
    <property type="match status" value="1"/>
</dbReference>
<dbReference type="InterPro" id="IPR002110">
    <property type="entry name" value="Ankyrin_rpt"/>
</dbReference>
<keyword evidence="2 3" id="KW-0040">ANK repeat</keyword>
<feature type="repeat" description="ANK" evidence="3">
    <location>
        <begin position="1450"/>
        <end position="1479"/>
    </location>
</feature>
<evidence type="ECO:0000313" key="7">
    <source>
        <dbReference type="EMBL" id="RWQ98641.1"/>
    </source>
</evidence>
<evidence type="ECO:0000256" key="3">
    <source>
        <dbReference type="PROSITE-ProRule" id="PRU00023"/>
    </source>
</evidence>
<sequence>MATSLTPTPSLWSRALSSLPPRDQQIFKISSTSTPDAKGILQDILSALERQRDRCKRDTWTTISVGGKQLVIRDLCTKIASYVKKFMEVIDVAVQYDPVHAALPWAGVRFLLRLSFSAFEAFGAIVEGLEKATELIARCSIVEALFLRRGGATDARMVLEKEMVKLYSIILGFLCKAKKHHDGSRMKRVLNLISTQSLQESVREMQAAEQKVFNLKGLVDSENMDDIQGKVSTMLLAVSTATDGIDNIQPRLKGALLDLEQPLLRMSDQVSELRDALKENERDEILRWLSTVPVQQHYREACTSLLPDSGEWLLESPCFKSWRDSSSSETFWLNGIPGCGKTKLAAIVIQSLNRESGDTTSQPAPIAHFFCSRNPAEPERTDPRDILRSLVKQISLCRKGTSLRRPSVEMYQKRQEEASHVGERPAPLTVEESVDLICEHGRLTPFTIIIDALDECGSQQRGVILNALEDIRQRCRDVVKIFVSSRHEEDLAVYFRKGEVLEVTSQVNEKDLKRFVKRQVENFMRRWSTMHDETTAALQQLEKDITNVLVTGAQGMFLWVALQIENIGDTDRIKDIDSIRQALGSLPSALSTSYEAIHRRIQSMSESSRQVAVQCLQWLLYAGRKLSICELVAAVSWPSKSSSRVSPRSIVDYCCNLVVIDNEADTFRLVHLTVREFLENLDCYSIQDANAMMVERCLGTYLAGGWEDDDFLNYATQNWPAHVEQLSGSPQRAAIKTSLTRFFTKEEHFEDWLEILDERPIEEGPRWSKSLERKLEACFSSPPSALFTACCFGIIEVLHCSSVIETLDVNQRNKHNTSGLYLAARWGHADVVRKLIGLGAAVNALGSQYGNALQAASFAGHAEVVKVLLDSGASFSPGDKGEYSSPLQAALANGHNHVAQILIDAGFKPVTREQFNDALEIASFKGNVEMVEHLLCDQASSFEPNIRPDPFQVALFGGRARQVKRLLQVCGDINEEKGYFGNAVAAAIASGKLTLLQAVVDAGANLDSRGRFGFPLRAAAIANNVDITKYLLEKGLDPNVKDKELGDALQAAASLGNVDIMLLLLAHNASVDGFGGHFGNTLQAASFNGHEQAVRLLIEHGASLHSERGGVSGRYQDALQAAVYAGHQEIVDLLLAAGAKLNPHKDSNRFKYLSYSMRRDNISDLPSKACRPKKKALPGSRAGSGHLDIPTDLGPLEVAARRGNVTLVNKLLAKGARIDAWGAYTALQIAAFWGHRAVVESLLDHGADVNAKRAILGTPLQAALEGGHFDVAEVLLSRGAQIDKHWTGIYGSHYGSCLQVFSERGHLETVRFLIDRNANIEDTGGENGNALQVACDAGNIDIVQFLLDKGANVRAPGKGVGNALQAASAKGYIDIVKLLLRHGIGVDDVDKGTGTALSLAAGNGHQHLVTFMLRQGANVDGNCDIPIDDNLEKSYSKDSSYFVKTTFISTPLHLAAFHGQESIVSILLDNGANVYLKGQLRGMVYYGFPSDHIIPLFAACLQGHVSIARRLFQHGPWGYIQGTSTAVLKTSLTRNTTEITTMLVQEGIRAGFNPEHFDGAFTFACSEGHQGFVAHILKYFTVENWPKSLLLAVENGRNSVIEALLRNGADVNVRDHDGNDLLRVVISKIKKFQGISDSHSWMEVLRILLDTGVGNDLYGEIEDIFPYIARRGTTDLFKKLEHHGYNLFKNPSHYSTALISASRSLDVDRVHYVGTKYIPTEEDIKESILAAMGHHEVSIPTIKELLSFNVPLFFDNVDDKQPLAIASEKGYEEIVNLLLLHAGHSSDVLEYALGRAIRRRQVSCVRLILDSQKWEPADRLALGSRLSPHCFPSRSEDMVTYFLGQGVSPDTRDPKNGKTLLYIAAESDDDEGVKRLVSWGADVDLEGGEYGTALHAAAFRGYAMAAESLLSCGANVNAMNECVGTPLMVVMAQNWAELCLASIGKFNLCPWSCYTCCTNVLLEWGADIDAEGGKLGTALLAAKEVGNEKGIKMLL</sequence>
<dbReference type="Pfam" id="PF24883">
    <property type="entry name" value="NPHP3_N"/>
    <property type="match status" value="1"/>
</dbReference>
<dbReference type="GeneID" id="39595116"/>
<feature type="domain" description="NWD NACHT-NTPase N-terminal" evidence="4">
    <location>
        <begin position="69"/>
        <end position="212"/>
    </location>
</feature>
<feature type="repeat" description="ANK" evidence="3">
    <location>
        <begin position="1362"/>
        <end position="1391"/>
    </location>
</feature>
<evidence type="ECO:0000256" key="1">
    <source>
        <dbReference type="ARBA" id="ARBA00022737"/>
    </source>
</evidence>
<feature type="domain" description="Nephrocystin 3-like N-terminal" evidence="6">
    <location>
        <begin position="309"/>
        <end position="486"/>
    </location>
</feature>
<feature type="repeat" description="ANK" evidence="3">
    <location>
        <begin position="1856"/>
        <end position="1888"/>
    </location>
</feature>
<dbReference type="VEuPathDB" id="FungiDB:C8Q69DRAFT_178663"/>
<feature type="domain" description="GPI inositol-deacylase winged helix" evidence="5">
    <location>
        <begin position="607"/>
        <end position="680"/>
    </location>
</feature>
<dbReference type="EMBL" id="RCNU01000002">
    <property type="protein sequence ID" value="RWQ98641.1"/>
    <property type="molecule type" value="Genomic_DNA"/>
</dbReference>
<keyword evidence="8" id="KW-1185">Reference proteome</keyword>
<dbReference type="Proteomes" id="UP000283841">
    <property type="component" value="Unassembled WGS sequence"/>
</dbReference>
<evidence type="ECO:0000259" key="4">
    <source>
        <dbReference type="Pfam" id="PF17100"/>
    </source>
</evidence>
<feature type="repeat" description="ANK" evidence="3">
    <location>
        <begin position="1584"/>
        <end position="1616"/>
    </location>
</feature>
<feature type="repeat" description="ANK" evidence="3">
    <location>
        <begin position="1258"/>
        <end position="1283"/>
    </location>
</feature>
<feature type="repeat" description="ANK" evidence="3">
    <location>
        <begin position="1015"/>
        <end position="1043"/>
    </location>
</feature>
<gene>
    <name evidence="7" type="ORF">C8Q69DRAFT_178663</name>
</gene>
<dbReference type="InterPro" id="IPR027417">
    <property type="entry name" value="P-loop_NTPase"/>
</dbReference>
<feature type="repeat" description="ANK" evidence="3">
    <location>
        <begin position="1889"/>
        <end position="1921"/>
    </location>
</feature>
<dbReference type="Pfam" id="PF13637">
    <property type="entry name" value="Ank_4"/>
    <property type="match status" value="1"/>
</dbReference>
<evidence type="ECO:0000256" key="2">
    <source>
        <dbReference type="ARBA" id="ARBA00023043"/>
    </source>
</evidence>
<dbReference type="PANTHER" id="PTHR24198:SF165">
    <property type="entry name" value="ANKYRIN REPEAT-CONTAINING PROTEIN-RELATED"/>
    <property type="match status" value="1"/>
</dbReference>
<dbReference type="SMART" id="SM00248">
    <property type="entry name" value="ANK"/>
    <property type="match status" value="23"/>
</dbReference>
<feature type="repeat" description="ANK" evidence="3">
    <location>
        <begin position="1392"/>
        <end position="1424"/>
    </location>
</feature>
<evidence type="ECO:0000313" key="8">
    <source>
        <dbReference type="Proteomes" id="UP000283841"/>
    </source>
</evidence>
<comment type="caution">
    <text evidence="7">The sequence shown here is derived from an EMBL/GenBank/DDBJ whole genome shotgun (WGS) entry which is preliminary data.</text>
</comment>
<dbReference type="RefSeq" id="XP_028488286.1">
    <property type="nucleotide sequence ID" value="XM_028625839.1"/>
</dbReference>
<organism evidence="7 8">
    <name type="scientific">Byssochlamys spectabilis</name>
    <name type="common">Paecilomyces variotii</name>
    <dbReference type="NCBI Taxonomy" id="264951"/>
    <lineage>
        <taxon>Eukaryota</taxon>
        <taxon>Fungi</taxon>
        <taxon>Dikarya</taxon>
        <taxon>Ascomycota</taxon>
        <taxon>Pezizomycotina</taxon>
        <taxon>Eurotiomycetes</taxon>
        <taxon>Eurotiomycetidae</taxon>
        <taxon>Eurotiales</taxon>
        <taxon>Thermoascaceae</taxon>
        <taxon>Paecilomyces</taxon>
    </lineage>
</organism>
<feature type="repeat" description="ANK" evidence="3">
    <location>
        <begin position="1114"/>
        <end position="1146"/>
    </location>
</feature>
<accession>A0A443I3Q7</accession>
<dbReference type="PROSITE" id="PS50297">
    <property type="entry name" value="ANK_REP_REGION"/>
    <property type="match status" value="12"/>
</dbReference>
<dbReference type="PRINTS" id="PR01415">
    <property type="entry name" value="ANKYRIN"/>
</dbReference>
<feature type="repeat" description="ANK" evidence="3">
    <location>
        <begin position="815"/>
        <end position="847"/>
    </location>
</feature>
<evidence type="ECO:0000259" key="5">
    <source>
        <dbReference type="Pfam" id="PF22939"/>
    </source>
</evidence>
<dbReference type="Pfam" id="PF00023">
    <property type="entry name" value="Ank"/>
    <property type="match status" value="2"/>
</dbReference>
<keyword evidence="1" id="KW-0677">Repeat</keyword>
<dbReference type="SUPFAM" id="SSF52540">
    <property type="entry name" value="P-loop containing nucleoside triphosphate hydrolases"/>
    <property type="match status" value="1"/>
</dbReference>
<dbReference type="InterPro" id="IPR054471">
    <property type="entry name" value="GPIID_WHD"/>
</dbReference>
<proteinExistence type="predicted"/>